<dbReference type="Proteomes" id="UP000289257">
    <property type="component" value="Unassembled WGS sequence"/>
</dbReference>
<proteinExistence type="predicted"/>
<dbReference type="EMBL" id="SCKX01000001">
    <property type="protein sequence ID" value="RWZ78291.1"/>
    <property type="molecule type" value="Genomic_DNA"/>
</dbReference>
<accession>A0A4Q0AGK9</accession>
<gene>
    <name evidence="1" type="ORF">EOT05_00815</name>
</gene>
<keyword evidence="2" id="KW-1185">Reference proteome</keyword>
<organism evidence="1 2">
    <name type="scientific">Candidatus Microsaccharimonas sossegonensis</name>
    <dbReference type="NCBI Taxonomy" id="2506948"/>
    <lineage>
        <taxon>Bacteria</taxon>
        <taxon>Candidatus Saccharimonadota</taxon>
        <taxon>Candidatus Saccharimonadia</taxon>
        <taxon>Candidatus Saccharimonadales</taxon>
        <taxon>Candidatus Saccharimonadaceae</taxon>
        <taxon>Candidatus Microsaccharimonas</taxon>
    </lineage>
</organism>
<evidence type="ECO:0000313" key="2">
    <source>
        <dbReference type="Proteomes" id="UP000289257"/>
    </source>
</evidence>
<reference evidence="1" key="1">
    <citation type="submission" date="2019-01" db="EMBL/GenBank/DDBJ databases">
        <title>Genomic signatures and co-occurrence patterns of the ultra-small Saccharimodia (Patescibacteria phylum) suggest a symbiotic lifestyle.</title>
        <authorList>
            <person name="Lemos L."/>
            <person name="Medeiros J."/>
            <person name="Andreote F."/>
            <person name="Fernandes G."/>
            <person name="Varani A."/>
            <person name="Oliveira G."/>
            <person name="Pylro V."/>
        </authorList>
    </citation>
    <scope>NUCLEOTIDE SEQUENCE [LARGE SCALE GENOMIC DNA]</scope>
    <source>
        <strain evidence="1">AMD02</strain>
    </source>
</reference>
<name>A0A4Q0AGK9_9BACT</name>
<protein>
    <submittedName>
        <fullName evidence="1">Uncharacterized protein</fullName>
    </submittedName>
</protein>
<comment type="caution">
    <text evidence="1">The sequence shown here is derived from an EMBL/GenBank/DDBJ whole genome shotgun (WGS) entry which is preliminary data.</text>
</comment>
<dbReference type="AlphaFoldDB" id="A0A4Q0AGK9"/>
<sequence length="244" mass="27512">MGQQTKRQPESQAIRKLITDFGFAENLRRYNEFLAGADLLRKIDQTIALAQEHYHMGTADDILSTPIGWAANQFTKEYNTDYARDGRHSVGRHETDDRIVARNHVVSSLPEKFGFDTPRKGTIAKRLAQRAIGLIGGIRGLSKSAYGWEGPAKTRETYIQPLQLNNHNNNRNEVATPSGEIDLATAQTPEQDMDALEKMSVWTRPDPSDTPKSIRVRADNFWDKRARLTNNPALAVSNRRARLS</sequence>
<evidence type="ECO:0000313" key="1">
    <source>
        <dbReference type="EMBL" id="RWZ78291.1"/>
    </source>
</evidence>